<gene>
    <name evidence="8" type="ORF">DFR68_102319</name>
</gene>
<dbReference type="Proteomes" id="UP000255355">
    <property type="component" value="Unassembled WGS sequence"/>
</dbReference>
<evidence type="ECO:0000256" key="1">
    <source>
        <dbReference type="ARBA" id="ARBA00006787"/>
    </source>
</evidence>
<dbReference type="GO" id="GO:0046872">
    <property type="term" value="F:metal ion binding"/>
    <property type="evidence" value="ECO:0007669"/>
    <property type="project" value="UniProtKB-KW"/>
</dbReference>
<dbReference type="PROSITE" id="PS51257">
    <property type="entry name" value="PROKAR_LIPOPROTEIN"/>
    <property type="match status" value="1"/>
</dbReference>
<evidence type="ECO:0000256" key="2">
    <source>
        <dbReference type="ARBA" id="ARBA00022723"/>
    </source>
</evidence>
<evidence type="ECO:0000256" key="3">
    <source>
        <dbReference type="ARBA" id="ARBA00023002"/>
    </source>
</evidence>
<keyword evidence="2 5" id="KW-0479">Metal-binding</keyword>
<dbReference type="STRING" id="1210089.GCA_001613165_01478"/>
<keyword evidence="6 8" id="KW-0223">Dioxygenase</keyword>
<dbReference type="Pfam" id="PF03055">
    <property type="entry name" value="RPE65"/>
    <property type="match status" value="1"/>
</dbReference>
<keyword evidence="9" id="KW-1185">Reference proteome</keyword>
<keyword evidence="3 6" id="KW-0560">Oxidoreductase</keyword>
<proteinExistence type="inferred from homology"/>
<keyword evidence="4 5" id="KW-0408">Iron</keyword>
<evidence type="ECO:0000256" key="5">
    <source>
        <dbReference type="PIRSR" id="PIRSR604294-1"/>
    </source>
</evidence>
<reference evidence="8 9" key="1">
    <citation type="submission" date="2018-07" db="EMBL/GenBank/DDBJ databases">
        <title>Genomic Encyclopedia of Type Strains, Phase IV (KMG-IV): sequencing the most valuable type-strain genomes for metagenomic binning, comparative biology and taxonomic classification.</title>
        <authorList>
            <person name="Goeker M."/>
        </authorList>
    </citation>
    <scope>NUCLEOTIDE SEQUENCE [LARGE SCALE GENOMIC DNA]</scope>
    <source>
        <strain evidence="8 9">DSM 44952</strain>
    </source>
</reference>
<feature type="binding site" evidence="5">
    <location>
        <position position="186"/>
    </location>
    <ligand>
        <name>Fe cation</name>
        <dbReference type="ChEBI" id="CHEBI:24875"/>
        <note>catalytic</note>
    </ligand>
</feature>
<keyword evidence="7" id="KW-0732">Signal</keyword>
<accession>A0A370HCS2</accession>
<protein>
    <recommendedName>
        <fullName evidence="6">Dioxygenase</fullName>
        <ecNumber evidence="6">1.13.11.-</ecNumber>
    </recommendedName>
</protein>
<dbReference type="AlphaFoldDB" id="A0A370HCS2"/>
<evidence type="ECO:0000313" key="9">
    <source>
        <dbReference type="Proteomes" id="UP000255355"/>
    </source>
</evidence>
<comment type="caution">
    <text evidence="8">The sequence shown here is derived from an EMBL/GenBank/DDBJ whole genome shotgun (WGS) entry which is preliminary data.</text>
</comment>
<comment type="cofactor">
    <cofactor evidence="5 6">
        <name>Fe(2+)</name>
        <dbReference type="ChEBI" id="CHEBI:29033"/>
    </cofactor>
    <text evidence="5 6">Binds 1 Fe(2+) ion per subunit.</text>
</comment>
<feature type="binding site" evidence="5">
    <location>
        <position position="477"/>
    </location>
    <ligand>
        <name>Fe cation</name>
        <dbReference type="ChEBI" id="CHEBI:24875"/>
        <note>catalytic</note>
    </ligand>
</feature>
<feature type="chain" id="PRO_5016588527" description="Dioxygenase" evidence="7">
    <location>
        <begin position="29"/>
        <end position="485"/>
    </location>
</feature>
<dbReference type="OrthoDB" id="6636843at2"/>
<dbReference type="GO" id="GO:0016121">
    <property type="term" value="P:carotene catabolic process"/>
    <property type="evidence" value="ECO:0007669"/>
    <property type="project" value="TreeGrafter"/>
</dbReference>
<evidence type="ECO:0000256" key="6">
    <source>
        <dbReference type="RuleBase" id="RU364048"/>
    </source>
</evidence>
<feature type="signal peptide" evidence="7">
    <location>
        <begin position="1"/>
        <end position="28"/>
    </location>
</feature>
<dbReference type="InterPro" id="IPR006311">
    <property type="entry name" value="TAT_signal"/>
</dbReference>
<dbReference type="PANTHER" id="PTHR10543">
    <property type="entry name" value="BETA-CAROTENE DIOXYGENASE"/>
    <property type="match status" value="1"/>
</dbReference>
<evidence type="ECO:0000313" key="8">
    <source>
        <dbReference type="EMBL" id="RDI54195.1"/>
    </source>
</evidence>
<dbReference type="EC" id="1.13.11.-" evidence="6"/>
<dbReference type="RefSeq" id="WP_084519240.1">
    <property type="nucleotide sequence ID" value="NZ_QQAZ01000002.1"/>
</dbReference>
<feature type="binding site" evidence="5">
    <location>
        <position position="299"/>
    </location>
    <ligand>
        <name>Fe cation</name>
        <dbReference type="ChEBI" id="CHEBI:24875"/>
        <note>catalytic</note>
    </ligand>
</feature>
<dbReference type="GO" id="GO:0010436">
    <property type="term" value="F:carotenoid dioxygenase activity"/>
    <property type="evidence" value="ECO:0007669"/>
    <property type="project" value="TreeGrafter"/>
</dbReference>
<evidence type="ECO:0000256" key="4">
    <source>
        <dbReference type="ARBA" id="ARBA00023004"/>
    </source>
</evidence>
<dbReference type="EMBL" id="QQAZ01000002">
    <property type="protein sequence ID" value="RDI54195.1"/>
    <property type="molecule type" value="Genomic_DNA"/>
</dbReference>
<evidence type="ECO:0000256" key="7">
    <source>
        <dbReference type="SAM" id="SignalP"/>
    </source>
</evidence>
<name>A0A370HCS2_9NOCA</name>
<feature type="binding site" evidence="5">
    <location>
        <position position="236"/>
    </location>
    <ligand>
        <name>Fe cation</name>
        <dbReference type="ChEBI" id="CHEBI:24875"/>
        <note>catalytic</note>
    </ligand>
</feature>
<dbReference type="InterPro" id="IPR004294">
    <property type="entry name" value="Carotenoid_Oase"/>
</dbReference>
<dbReference type="PROSITE" id="PS51318">
    <property type="entry name" value="TAT"/>
    <property type="match status" value="1"/>
</dbReference>
<sequence>MREFDRRAVLRHAVTGAAVAAVAGVAGATFTGCAEPESSPVTPRKTYLTGVLAPVGEETTAENLTVDGRIPPELSGRYLRNGPNPKPGTDTGLWWSGAGMIHGVRLRDGRAEWYRNRWVRTVDAPQRTPDGKRDLRVGAANTNIIAHGGRILALYEVSYPYRLSPDLDTLGPYDFGGRLHTPMTAHPKVDPVTGELHFFGFSQRPPQLTYYRASAAGLLEHSLPITLPGPESPFVHDFAITADYVIWPDLPVVWDRAAQQAGFPNWSDTHPARLGVMPRNAASDTEIRWYPVDPRWAFHIGNAYQLPDGRIVVDGISGDREAWRGVDAIFKGTAERRGAGFAYRWILDPATGTSAEYALDDTATEFPTINDTHLGRPHRYLYSPTSPLAPTRDNVITKLDTGAGTRSVHRLAPDIVSGETVFAPAAQPTGEDGGYLISIVHNAARDQSALLILDATALTSRPLATVHLPHRVPYGFHGHWIPDPQ</sequence>
<comment type="similarity">
    <text evidence="1 6">Belongs to the carotenoid oxygenase family.</text>
</comment>
<dbReference type="PANTHER" id="PTHR10543:SF89">
    <property type="entry name" value="CAROTENOID 9,10(9',10')-CLEAVAGE DIOXYGENASE 1"/>
    <property type="match status" value="1"/>
</dbReference>
<organism evidence="8 9">
    <name type="scientific">Nocardia mexicana</name>
    <dbReference type="NCBI Taxonomy" id="279262"/>
    <lineage>
        <taxon>Bacteria</taxon>
        <taxon>Bacillati</taxon>
        <taxon>Actinomycetota</taxon>
        <taxon>Actinomycetes</taxon>
        <taxon>Mycobacteriales</taxon>
        <taxon>Nocardiaceae</taxon>
        <taxon>Nocardia</taxon>
    </lineage>
</organism>